<reference evidence="1 2" key="1">
    <citation type="submission" date="2020-08" db="EMBL/GenBank/DDBJ databases">
        <title>Genomic Encyclopedia of Type Strains, Phase IV (KMG-IV): sequencing the most valuable type-strain genomes for metagenomic binning, comparative biology and taxonomic classification.</title>
        <authorList>
            <person name="Goeker M."/>
        </authorList>
    </citation>
    <scope>NUCLEOTIDE SEQUENCE [LARGE SCALE GENOMIC DNA]</scope>
    <source>
        <strain evidence="1 2">DSM 12251</strain>
    </source>
</reference>
<dbReference type="EMBL" id="JACHIF010000007">
    <property type="protein sequence ID" value="MBB5039172.1"/>
    <property type="molecule type" value="Genomic_DNA"/>
</dbReference>
<organism evidence="1 2">
    <name type="scientific">Prosthecobacter dejongeii</name>
    <dbReference type="NCBI Taxonomy" id="48465"/>
    <lineage>
        <taxon>Bacteria</taxon>
        <taxon>Pseudomonadati</taxon>
        <taxon>Verrucomicrobiota</taxon>
        <taxon>Verrucomicrobiia</taxon>
        <taxon>Verrucomicrobiales</taxon>
        <taxon>Verrucomicrobiaceae</taxon>
        <taxon>Prosthecobacter</taxon>
    </lineage>
</organism>
<protein>
    <recommendedName>
        <fullName evidence="3">DUF1501 domain-containing protein</fullName>
    </recommendedName>
</protein>
<dbReference type="SUPFAM" id="SSF53649">
    <property type="entry name" value="Alkaline phosphatase-like"/>
    <property type="match status" value="1"/>
</dbReference>
<sequence length="465" mass="51222">MALDPVGSCSPAPWSRRRLLSAGGLGMLGLTMPRILRASEAVVTEKMIARAKSVVFLFQWGGPSHLETFDMKPDAPEGIRGFHKPIKSSADGIYVSDRLPKTAKIMDKVTLIRSMHHTMKNHNSAGYYALSGHAPPSDDQRLKDSPDLFPAYASVVDRLAPGRGEIPTAASFPWTVSDGSFTPGQRASFLGKQHDPFFVLRDPSAPDFALPELSLPSGISYERLTARRELQKLVDSQTRLMDHSAEAQGIEGYYEKALSMLHSEKLRAAFDLSQEPEKIRDAYGRTAYGQSCLMARRLVEAGVKFVTVNFAPGIGGQSTTSGGWDTHGFNDTRMFPIIDAYHMPMTDQTLPTFLNDMDDRGLLDETLVVWVGEFGRTPKINKNISRDHWPQCYTALLAGGGVKRGFVHGASDKNGEYPAEKPVKPDDLAATMYHLLGIRHDTEVHDVANRPVPISYGKVIREVIA</sequence>
<gene>
    <name evidence="1" type="ORF">HNQ64_003441</name>
</gene>
<evidence type="ECO:0000313" key="2">
    <source>
        <dbReference type="Proteomes" id="UP000534294"/>
    </source>
</evidence>
<name>A0A7W7YN88_9BACT</name>
<dbReference type="Pfam" id="PF07394">
    <property type="entry name" value="DUF1501"/>
    <property type="match status" value="1"/>
</dbReference>
<evidence type="ECO:0000313" key="1">
    <source>
        <dbReference type="EMBL" id="MBB5039172.1"/>
    </source>
</evidence>
<dbReference type="InterPro" id="IPR010869">
    <property type="entry name" value="DUF1501"/>
</dbReference>
<comment type="caution">
    <text evidence="1">The sequence shown here is derived from an EMBL/GenBank/DDBJ whole genome shotgun (WGS) entry which is preliminary data.</text>
</comment>
<dbReference type="PANTHER" id="PTHR43737:SF1">
    <property type="entry name" value="DUF1501 DOMAIN-CONTAINING PROTEIN"/>
    <property type="match status" value="1"/>
</dbReference>
<dbReference type="AlphaFoldDB" id="A0A7W7YN88"/>
<dbReference type="Proteomes" id="UP000534294">
    <property type="component" value="Unassembled WGS sequence"/>
</dbReference>
<proteinExistence type="predicted"/>
<dbReference type="InterPro" id="IPR017850">
    <property type="entry name" value="Alkaline_phosphatase_core_sf"/>
</dbReference>
<dbReference type="PANTHER" id="PTHR43737">
    <property type="entry name" value="BLL7424 PROTEIN"/>
    <property type="match status" value="1"/>
</dbReference>
<keyword evidence="2" id="KW-1185">Reference proteome</keyword>
<accession>A0A7W7YN88</accession>
<evidence type="ECO:0008006" key="3">
    <source>
        <dbReference type="Google" id="ProtNLM"/>
    </source>
</evidence>